<dbReference type="EMBL" id="JAMQGM010000045">
    <property type="protein sequence ID" value="MCM2579728.1"/>
    <property type="molecule type" value="Genomic_DNA"/>
</dbReference>
<dbReference type="PRINTS" id="PR00507">
    <property type="entry name" value="N12N6MTFRASE"/>
</dbReference>
<evidence type="ECO:0000256" key="7">
    <source>
        <dbReference type="SAM" id="MobiDB-lite"/>
    </source>
</evidence>
<evidence type="ECO:0000256" key="4">
    <source>
        <dbReference type="ARBA" id="ARBA00022691"/>
    </source>
</evidence>
<evidence type="ECO:0000259" key="8">
    <source>
        <dbReference type="Pfam" id="PF02384"/>
    </source>
</evidence>
<feature type="domain" description="DNA methylase adenine-specific" evidence="8">
    <location>
        <begin position="184"/>
        <end position="481"/>
    </location>
</feature>
<evidence type="ECO:0000256" key="2">
    <source>
        <dbReference type="ARBA" id="ARBA00022603"/>
    </source>
</evidence>
<dbReference type="PANTHER" id="PTHR42933:SF3">
    <property type="entry name" value="TYPE I RESTRICTION ENZYME MJAVIII METHYLASE SUBUNIT"/>
    <property type="match status" value="1"/>
</dbReference>
<dbReference type="Proteomes" id="UP001167160">
    <property type="component" value="Unassembled WGS sequence"/>
</dbReference>
<keyword evidence="2" id="KW-0489">Methyltransferase</keyword>
<feature type="region of interest" description="Disordered" evidence="7">
    <location>
        <begin position="67"/>
        <end position="97"/>
    </location>
</feature>
<evidence type="ECO:0000313" key="10">
    <source>
        <dbReference type="EMBL" id="MCM2579728.1"/>
    </source>
</evidence>
<dbReference type="InterPro" id="IPR051537">
    <property type="entry name" value="DNA_Adenine_Mtase"/>
</dbReference>
<evidence type="ECO:0000256" key="1">
    <source>
        <dbReference type="ARBA" id="ARBA00011900"/>
    </source>
</evidence>
<keyword evidence="11" id="KW-1185">Reference proteome</keyword>
<dbReference type="SUPFAM" id="SSF53335">
    <property type="entry name" value="S-adenosyl-L-methionine-dependent methyltransferases"/>
    <property type="match status" value="1"/>
</dbReference>
<reference evidence="10" key="1">
    <citation type="journal article" date="2023" name="Int. J. Syst. Evol. Microbiol.">
        <title>Streptomyces meridianus sp. nov. isolated from brackish water of the Tagus estuary in Alcochete, Portugal.</title>
        <authorList>
            <person name="Santos J.D.N."/>
            <person name="Klimek D."/>
            <person name="Calusinska M."/>
            <person name="Lobo Da Cunha A."/>
            <person name="Catita J."/>
            <person name="Goncalves H."/>
            <person name="Gonzalez I."/>
            <person name="Reyes F."/>
            <person name="Lage O.M."/>
        </authorList>
    </citation>
    <scope>NUCLEOTIDE SEQUENCE</scope>
    <source>
        <strain evidence="10">MTZ3.1</strain>
    </source>
</reference>
<dbReference type="InterPro" id="IPR003356">
    <property type="entry name" value="DNA_methylase_A-5"/>
</dbReference>
<dbReference type="RefSeq" id="WP_251417882.1">
    <property type="nucleotide sequence ID" value="NZ_JAMQGM010000045.1"/>
</dbReference>
<keyword evidence="3" id="KW-0808">Transferase</keyword>
<dbReference type="Pfam" id="PF02384">
    <property type="entry name" value="N6_Mtase"/>
    <property type="match status" value="1"/>
</dbReference>
<dbReference type="EC" id="2.1.1.72" evidence="1"/>
<dbReference type="InterPro" id="IPR029063">
    <property type="entry name" value="SAM-dependent_MTases_sf"/>
</dbReference>
<dbReference type="Gene3D" id="3.40.50.150">
    <property type="entry name" value="Vaccinia Virus protein VP39"/>
    <property type="match status" value="1"/>
</dbReference>
<accession>A0ABT0XB35</accession>
<proteinExistence type="predicted"/>
<keyword evidence="4" id="KW-0949">S-adenosyl-L-methionine</keyword>
<organism evidence="10 11">
    <name type="scientific">Streptomyces meridianus</name>
    <dbReference type="NCBI Taxonomy" id="2938945"/>
    <lineage>
        <taxon>Bacteria</taxon>
        <taxon>Bacillati</taxon>
        <taxon>Actinomycetota</taxon>
        <taxon>Actinomycetes</taxon>
        <taxon>Kitasatosporales</taxon>
        <taxon>Streptomycetaceae</taxon>
        <taxon>Streptomyces</taxon>
    </lineage>
</organism>
<dbReference type="InterPro" id="IPR022749">
    <property type="entry name" value="D12N6_MeTrfase_N"/>
</dbReference>
<dbReference type="PANTHER" id="PTHR42933">
    <property type="entry name" value="SLR6095 PROTEIN"/>
    <property type="match status" value="1"/>
</dbReference>
<evidence type="ECO:0000313" key="11">
    <source>
        <dbReference type="Proteomes" id="UP001167160"/>
    </source>
</evidence>
<keyword evidence="5" id="KW-0680">Restriction system</keyword>
<name>A0ABT0XB35_9ACTN</name>
<comment type="catalytic activity">
    <reaction evidence="6">
        <text>a 2'-deoxyadenosine in DNA + S-adenosyl-L-methionine = an N(6)-methyl-2'-deoxyadenosine in DNA + S-adenosyl-L-homocysteine + H(+)</text>
        <dbReference type="Rhea" id="RHEA:15197"/>
        <dbReference type="Rhea" id="RHEA-COMP:12418"/>
        <dbReference type="Rhea" id="RHEA-COMP:12419"/>
        <dbReference type="ChEBI" id="CHEBI:15378"/>
        <dbReference type="ChEBI" id="CHEBI:57856"/>
        <dbReference type="ChEBI" id="CHEBI:59789"/>
        <dbReference type="ChEBI" id="CHEBI:90615"/>
        <dbReference type="ChEBI" id="CHEBI:90616"/>
        <dbReference type="EC" id="2.1.1.72"/>
    </reaction>
</comment>
<evidence type="ECO:0000256" key="5">
    <source>
        <dbReference type="ARBA" id="ARBA00022747"/>
    </source>
</evidence>
<comment type="caution">
    <text evidence="10">The sequence shown here is derived from an EMBL/GenBank/DDBJ whole genome shotgun (WGS) entry which is preliminary data.</text>
</comment>
<dbReference type="Pfam" id="PF12161">
    <property type="entry name" value="HsdM_N"/>
    <property type="match status" value="1"/>
</dbReference>
<evidence type="ECO:0000259" key="9">
    <source>
        <dbReference type="Pfam" id="PF12161"/>
    </source>
</evidence>
<feature type="domain" description="N6 adenine-specific DNA methyltransferase N-terminal" evidence="9">
    <location>
        <begin position="11"/>
        <end position="172"/>
    </location>
</feature>
<dbReference type="CDD" id="cd02440">
    <property type="entry name" value="AdoMet_MTases"/>
    <property type="match status" value="1"/>
</dbReference>
<sequence>MIGDGDGARADFFWSVADLLRGKVRAIDYGSVVLPFTVLRRMDCLRQHKADQWHAVTGIDSHDAAASSEVTSTVGGKCKTGEISHPPTEKWSGQGSPFIPDDPRFANGLSGLLRNADGDTPRNADVPLSENVHQFVQGFPTDVVEVLDSFGFKETIQLLAKTGILKAVVSLFAELDLSPTAVSDQQMGQQYEDLLRRFDEASPEILGEFTSPQDVSSLTTRLLLGPDLPALAHALSPIRLYDPCCGTGSLLSAAEDVLRGAGSSSELVVTGQEINQHTYAIARSVRMMKGANPSGIVQGDVLTDDRHRGETFDYLLAAPPIGLEWRRQQEEVMREARELGPDGRFGAGTPMTSDSSLLFVQHVVAHMQPADRGGARAAVLLSATPLHRGGAGSGESEIRRWLLERELLEGVVALPGQLWPNTKVPMYIWLLTNRKQPQLRGKIIALDARDQCATLRRPLGSRQHYITDQHISQIVQRYEAALGAGAGEERAADGDDTTLLLDVAELGYRAFTVDQPLRQHFTVSAGTVDTVESAKALTRFDGADALVRALRALTGGTWRTWTAFESDFSTALQDAGLQVALARPLQILVRSVVAVPDPEGEVQTDGRGRKMPDLELRHHVRVPLHQDVQKFMQREITPEYPDAWTDPNSSRIGYALPQAPFLTSRPGTGFGPLSTVARKVPTRPITKEATEGVPLLRGRDLQTATTAADLPDASDTGDFNWRVQSLAACTGGDVVGQSGNWRLLPPEFGDAATLLTVLRPIGHSGRALCEWLRTGANDEGTVVSRLSMYSPVPVALIKDPTFNALLEDLDSGRTALSNSTSRILPTVFRNPRAGIDEIRRAARAAASEARIIGELSKPLGDPIWRAEWSYPYHVAALARQHRTATTLAQRKDALLKLGESVARCVGVLSLAVLIDRQQSFTKALRRPFTLGDGVTFGKWNNQITALVDAGPIPELPELEGALDAVGAVGPLTQLAGMRNHSGHKTRVQPEHELEREVSALERVVVAALEAAGWLSSLHWDLVDACAYIGKGQFAVTGRRLRGSHPDWEPFERPRAGTVEPNRIYVEGLSSTALLDLWPVARVEVCPECDTRELFLLHKIEEKTRVMTLRCGRDHEIDRAIT</sequence>
<gene>
    <name evidence="10" type="ORF">M1E25_20665</name>
</gene>
<protein>
    <recommendedName>
        <fullName evidence="1">site-specific DNA-methyltransferase (adenine-specific)</fullName>
        <ecNumber evidence="1">2.1.1.72</ecNumber>
    </recommendedName>
</protein>
<evidence type="ECO:0000256" key="6">
    <source>
        <dbReference type="ARBA" id="ARBA00047942"/>
    </source>
</evidence>
<evidence type="ECO:0000256" key="3">
    <source>
        <dbReference type="ARBA" id="ARBA00022679"/>
    </source>
</evidence>